<feature type="region of interest" description="Disordered" evidence="1">
    <location>
        <begin position="546"/>
        <end position="580"/>
    </location>
</feature>
<comment type="caution">
    <text evidence="2">The sequence shown here is derived from an EMBL/GenBank/DDBJ whole genome shotgun (WGS) entry which is preliminary data.</text>
</comment>
<evidence type="ECO:0000256" key="1">
    <source>
        <dbReference type="SAM" id="MobiDB-lite"/>
    </source>
</evidence>
<reference evidence="2" key="1">
    <citation type="journal article" date="2021" name="Proc. Natl. Acad. Sci. U.S.A.">
        <title>Three genomes in the algal genus Volvox reveal the fate of a haploid sex-determining region after a transition to homothallism.</title>
        <authorList>
            <person name="Yamamoto K."/>
            <person name="Hamaji T."/>
            <person name="Kawai-Toyooka H."/>
            <person name="Matsuzaki R."/>
            <person name="Takahashi F."/>
            <person name="Nishimura Y."/>
            <person name="Kawachi M."/>
            <person name="Noguchi H."/>
            <person name="Minakuchi Y."/>
            <person name="Umen J.G."/>
            <person name="Toyoda A."/>
            <person name="Nozaki H."/>
        </authorList>
    </citation>
    <scope>NUCLEOTIDE SEQUENCE</scope>
    <source>
        <strain evidence="2">NIES-3785</strain>
    </source>
</reference>
<feature type="region of interest" description="Disordered" evidence="1">
    <location>
        <begin position="1267"/>
        <end position="1296"/>
    </location>
</feature>
<organism evidence="2 3">
    <name type="scientific">Volvox reticuliferus</name>
    <dbReference type="NCBI Taxonomy" id="1737510"/>
    <lineage>
        <taxon>Eukaryota</taxon>
        <taxon>Viridiplantae</taxon>
        <taxon>Chlorophyta</taxon>
        <taxon>core chlorophytes</taxon>
        <taxon>Chlorophyceae</taxon>
        <taxon>CS clade</taxon>
        <taxon>Chlamydomonadales</taxon>
        <taxon>Volvocaceae</taxon>
        <taxon>Volvox</taxon>
    </lineage>
</organism>
<feature type="compositionally biased region" description="Basic and acidic residues" evidence="1">
    <location>
        <begin position="163"/>
        <end position="174"/>
    </location>
</feature>
<feature type="compositionally biased region" description="Pro residues" evidence="1">
    <location>
        <begin position="263"/>
        <end position="273"/>
    </location>
</feature>
<name>A0A8J4D5R4_9CHLO</name>
<feature type="region of interest" description="Disordered" evidence="1">
    <location>
        <begin position="1460"/>
        <end position="1487"/>
    </location>
</feature>
<feature type="region of interest" description="Disordered" evidence="1">
    <location>
        <begin position="497"/>
        <end position="516"/>
    </location>
</feature>
<dbReference type="Proteomes" id="UP000722791">
    <property type="component" value="Unassembled WGS sequence"/>
</dbReference>
<feature type="region of interest" description="Disordered" evidence="1">
    <location>
        <begin position="85"/>
        <end position="114"/>
    </location>
</feature>
<feature type="region of interest" description="Disordered" evidence="1">
    <location>
        <begin position="1321"/>
        <end position="1344"/>
    </location>
</feature>
<gene>
    <name evidence="2" type="ORF">Vretimale_451</name>
</gene>
<sequence>MPSSAILCHLLLPMDPSPLPLRPFPYFQTTPESLRQVSENTVARWHQQRAALAQPNLAVLRDMNPVMQLEPPQMLGPGPLGEAQYALRNTRGGGDPYPIGPTDVPGDDSPGKWLASRSVSGRLLAAGRTTKEEVFGSADRELRRRERERHQRRRQQSSPSGAHGEDGGRMEGKRQKEKKGKKKGRQERRCRSDRQGTGVHRPPKENCSLDNDESDNSSSSGSSRSSSTSSSRANSSNGTTSSGSSGVARRGKKGRHGEDRPQPQEPQPLPLPITPQSTINVAPALQPDTKTHNTVSTSIFAAGAESKPRHDNGSDTTDAASVVPNVIRSDPGDDFGLNLADRLLERMVGSERQLRIHGSDGSVKEPQQPGSKVIATAGGSVATKGGLGIENVAAEDEDGIEVVSPPVGRSRLLSTALELGITNPLGGQSPHARMVDVLHGPEVSQRAQKILENHSALRAQFLAAANNLRAEISSGMAAGQPGAAVAAGSTHDAGLSGGYAGANTSEPSSGLRGSPALAREPTLNQMAAPAAVPSTLSASGQLLGERPAETRAGDAGSAEAGGPGAVPASSTVPAQQPLPTDQQQSINIYCTQLVLNPGRGPITVPGLPAYFPAPGPAAWAGVPVAVPSLPTDHPGPECRDKNEGFGTSSASVLDPGQNGRAMYVRTSGQPSQQQLPPVVKVSPVATATWLPPAGARYTSLPAAAAGGITAATVGPIGRPIDNLGGGASEDEVFPVGLNTDGLHTEVPAASGGRTGPGKRLIRRVINNKDVSLDTSGGIMMLSREGRSGQRHSSPTASTSSVEAIEEMAEEVAEEVVESGESIMPQAPRTTPGVTLHGKPDGEVWSRTKSGSRSGSTHERQQSAVHVFRARPEGGAAAKDGKSILKLQKWEPPQQHDDQAGGSEVAASQLPGAQRTSSNGMKGGSPERGVQTDGPHTELWQVLPPQPLAQRQSALAAELTQLIMEAFQQSGGVISPAGTEGVAAAAAADASILPPKVSTTSAPDGARPVYLTDAFAATLNSTSSAAPTVKAAAPPGPTQLGLSSQASFLPSILPNAAVPRGKGPTFLQVRDINLEAQPEGAAGASVNAVEALTADILDGLGDWEAQAMAALQGHPPVGQPRGAGGRSDGVDRPRQLLGAGGGRGLTAAEVLVLEPDTMQQRKLAALRHLRARQEAAVAERRTRYQTGVQHFANPSRPLQPLFMAPPDYHGLPGGGDGIPVAGGDEELAASRGRGPNAVGSRRTLFPEARTHASLFPAQPAYLAGPGLERQPHARSPLQQCMHGGPKRRRRWSDRRNDPAISPQAAAMLQHQRNFLNQVRSTMRPVSLTSTRSPRRDGAPRLGSTGRVTSTVTFAAEAKPNRVRVSPEIDAVRSVAEMVAGRFEGSGWDRRGLESMCRMAPRSGGSVGRVELDHGADDVNDEDDDNGWNEDADPLGPETVCGGCNFPGCPVHGSRAAQAKESSTRIASAGADAVGSRAIDQTENEEMKQRTQREMHRAALLDRWTAEMQALNAATSRVEATQKVAVASAQQAVAARRERRAAQLADMFRLLGEVGELASTMEQQTNDTKKMMQVLEEEAELRRVAQLNSLLMEARRLGGLVDESLLQPTSEGEGEGNGPREAER</sequence>
<feature type="compositionally biased region" description="Low complexity" evidence="1">
    <location>
        <begin position="216"/>
        <end position="245"/>
    </location>
</feature>
<feature type="region of interest" description="Disordered" evidence="1">
    <location>
        <begin position="818"/>
        <end position="878"/>
    </location>
</feature>
<dbReference type="EMBL" id="BNCQ01000001">
    <property type="protein sequence ID" value="GIL94221.1"/>
    <property type="molecule type" value="Genomic_DNA"/>
</dbReference>
<feature type="compositionally biased region" description="Basic residues" evidence="1">
    <location>
        <begin position="175"/>
        <end position="186"/>
    </location>
</feature>
<evidence type="ECO:0000313" key="2">
    <source>
        <dbReference type="EMBL" id="GIL94221.1"/>
    </source>
</evidence>
<evidence type="ECO:0000313" key="3">
    <source>
        <dbReference type="Proteomes" id="UP000722791"/>
    </source>
</evidence>
<proteinExistence type="predicted"/>
<feature type="compositionally biased region" description="Polar residues" evidence="1">
    <location>
        <begin position="568"/>
        <end position="580"/>
    </location>
</feature>
<feature type="region of interest" description="Disordered" evidence="1">
    <location>
        <begin position="130"/>
        <end position="320"/>
    </location>
</feature>
<protein>
    <submittedName>
        <fullName evidence="2">Uncharacterized protein</fullName>
    </submittedName>
</protein>
<feature type="region of interest" description="Disordered" evidence="1">
    <location>
        <begin position="1112"/>
        <end position="1140"/>
    </location>
</feature>
<accession>A0A8J4D5R4</accession>
<feature type="region of interest" description="Disordered" evidence="1">
    <location>
        <begin position="1599"/>
        <end position="1622"/>
    </location>
</feature>
<feature type="region of interest" description="Disordered" evidence="1">
    <location>
        <begin position="891"/>
        <end position="937"/>
    </location>
</feature>
<feature type="compositionally biased region" description="Basic and acidic residues" evidence="1">
    <location>
        <begin position="130"/>
        <end position="149"/>
    </location>
</feature>